<dbReference type="EMBL" id="CAJPVJ010031679">
    <property type="protein sequence ID" value="CAG2180409.1"/>
    <property type="molecule type" value="Genomic_DNA"/>
</dbReference>
<dbReference type="AlphaFoldDB" id="A0A7R9L9I8"/>
<evidence type="ECO:0000313" key="2">
    <source>
        <dbReference type="EMBL" id="CAD7663272.1"/>
    </source>
</evidence>
<accession>A0A7R9L9I8</accession>
<proteinExistence type="predicted"/>
<dbReference type="Proteomes" id="UP000728032">
    <property type="component" value="Unassembled WGS sequence"/>
</dbReference>
<protein>
    <submittedName>
        <fullName evidence="1">Uncharacterized protein</fullName>
    </submittedName>
</protein>
<evidence type="ECO:0000313" key="1">
    <source>
        <dbReference type="EMBL" id="CAD7637573.1"/>
    </source>
</evidence>
<dbReference type="OrthoDB" id="410920at2759"/>
<evidence type="ECO:0000313" key="3">
    <source>
        <dbReference type="Proteomes" id="UP000728032"/>
    </source>
</evidence>
<sequence length="105" mass="11965">MKRSFEAMTATTTAVNDRGLRRVGQYVLGMRLGNSPVRSIVQCLARRIADPQTDRFFAVKILTLEDSYGESQDDRQGKMLLHTEYSLLSLLHDMPGVIHHWGLFK</sequence>
<dbReference type="EMBL" id="CAJPVJ010000102">
    <property type="protein sequence ID" value="CAG2160903.1"/>
    <property type="molecule type" value="Genomic_DNA"/>
</dbReference>
<keyword evidence="3" id="KW-1185">Reference proteome</keyword>
<feature type="non-terminal residue" evidence="1">
    <location>
        <position position="105"/>
    </location>
</feature>
<organism evidence="1">
    <name type="scientific">Oppiella nova</name>
    <dbReference type="NCBI Taxonomy" id="334625"/>
    <lineage>
        <taxon>Eukaryota</taxon>
        <taxon>Metazoa</taxon>
        <taxon>Ecdysozoa</taxon>
        <taxon>Arthropoda</taxon>
        <taxon>Chelicerata</taxon>
        <taxon>Arachnida</taxon>
        <taxon>Acari</taxon>
        <taxon>Acariformes</taxon>
        <taxon>Sarcoptiformes</taxon>
        <taxon>Oribatida</taxon>
        <taxon>Brachypylina</taxon>
        <taxon>Oppioidea</taxon>
        <taxon>Oppiidae</taxon>
        <taxon>Oppiella</taxon>
    </lineage>
</organism>
<name>A0A7R9L9I8_9ACAR</name>
<dbReference type="EMBL" id="OC914927">
    <property type="protein sequence ID" value="CAD7637573.1"/>
    <property type="molecule type" value="Genomic_DNA"/>
</dbReference>
<gene>
    <name evidence="2" type="ORF">ONB1V03_LOCUS19832</name>
    <name evidence="1" type="ORF">ONB1V03_LOCUS896</name>
</gene>
<dbReference type="EMBL" id="OC946504">
    <property type="protein sequence ID" value="CAD7663272.1"/>
    <property type="molecule type" value="Genomic_DNA"/>
</dbReference>
<reference evidence="1" key="1">
    <citation type="submission" date="2020-11" db="EMBL/GenBank/DDBJ databases">
        <authorList>
            <person name="Tran Van P."/>
        </authorList>
    </citation>
    <scope>NUCLEOTIDE SEQUENCE</scope>
</reference>